<dbReference type="Gene3D" id="2.60.40.290">
    <property type="match status" value="1"/>
</dbReference>
<evidence type="ECO:0000313" key="3">
    <source>
        <dbReference type="EMBL" id="MFC5060404.1"/>
    </source>
</evidence>
<feature type="signal peptide" evidence="1">
    <location>
        <begin position="1"/>
        <end position="26"/>
    </location>
</feature>
<comment type="caution">
    <text evidence="3">The sequence shown here is derived from an EMBL/GenBank/DDBJ whole genome shotgun (WGS) entry which is preliminary data.</text>
</comment>
<dbReference type="InterPro" id="IPR001919">
    <property type="entry name" value="CBD2"/>
</dbReference>
<keyword evidence="1" id="KW-0732">Signal</keyword>
<name>A0ABV9YG91_9PSEU</name>
<dbReference type="Proteomes" id="UP001595833">
    <property type="component" value="Unassembled WGS sequence"/>
</dbReference>
<evidence type="ECO:0000313" key="4">
    <source>
        <dbReference type="Proteomes" id="UP001595833"/>
    </source>
</evidence>
<dbReference type="Pfam" id="PF00553">
    <property type="entry name" value="CBM_2"/>
    <property type="match status" value="1"/>
</dbReference>
<evidence type="ECO:0000256" key="1">
    <source>
        <dbReference type="SAM" id="SignalP"/>
    </source>
</evidence>
<dbReference type="EMBL" id="JBHSJB010000053">
    <property type="protein sequence ID" value="MFC5060404.1"/>
    <property type="molecule type" value="Genomic_DNA"/>
</dbReference>
<gene>
    <name evidence="3" type="ORF">ACFPFM_42400</name>
</gene>
<accession>A0ABV9YG91</accession>
<proteinExistence type="predicted"/>
<keyword evidence="4" id="KW-1185">Reference proteome</keyword>
<dbReference type="InterPro" id="IPR008965">
    <property type="entry name" value="CBM2/CBM3_carb-bd_dom_sf"/>
</dbReference>
<dbReference type="PROSITE" id="PS51173">
    <property type="entry name" value="CBM2"/>
    <property type="match status" value="1"/>
</dbReference>
<organism evidence="3 4">
    <name type="scientific">Saccharothrix xinjiangensis</name>
    <dbReference type="NCBI Taxonomy" id="204798"/>
    <lineage>
        <taxon>Bacteria</taxon>
        <taxon>Bacillati</taxon>
        <taxon>Actinomycetota</taxon>
        <taxon>Actinomycetes</taxon>
        <taxon>Pseudonocardiales</taxon>
        <taxon>Pseudonocardiaceae</taxon>
        <taxon>Saccharothrix</taxon>
    </lineage>
</organism>
<reference evidence="4" key="1">
    <citation type="journal article" date="2019" name="Int. J. Syst. Evol. Microbiol.">
        <title>The Global Catalogue of Microorganisms (GCM) 10K type strain sequencing project: providing services to taxonomists for standard genome sequencing and annotation.</title>
        <authorList>
            <consortium name="The Broad Institute Genomics Platform"/>
            <consortium name="The Broad Institute Genome Sequencing Center for Infectious Disease"/>
            <person name="Wu L."/>
            <person name="Ma J."/>
        </authorList>
    </citation>
    <scope>NUCLEOTIDE SEQUENCE [LARGE SCALE GENOMIC DNA]</scope>
    <source>
        <strain evidence="4">KCTC 12848</strain>
    </source>
</reference>
<dbReference type="InterPro" id="IPR012291">
    <property type="entry name" value="CBM2_carb-bd_dom_sf"/>
</dbReference>
<dbReference type="RefSeq" id="WP_344037375.1">
    <property type="nucleotide sequence ID" value="NZ_BAAAKE010000007.1"/>
</dbReference>
<sequence length="143" mass="14659">MKLERALPGAVTAVAGVLALTTGATAAPAHDTVPASAQADCHYTYTAWNFAGGFSATLTVTNTGPDPATGWWIEFDLSAGALIQTTSGGRFLTRSGHIHVTAPDWLRDLAPGRHANIVINGSNTASTGVTVADVTLKDVPCTA</sequence>
<evidence type="ECO:0000259" key="2">
    <source>
        <dbReference type="PROSITE" id="PS51173"/>
    </source>
</evidence>
<dbReference type="SUPFAM" id="SSF49384">
    <property type="entry name" value="Carbohydrate-binding domain"/>
    <property type="match status" value="1"/>
</dbReference>
<dbReference type="SMART" id="SM00637">
    <property type="entry name" value="CBD_II"/>
    <property type="match status" value="1"/>
</dbReference>
<feature type="domain" description="CBM2" evidence="2">
    <location>
        <begin position="34"/>
        <end position="143"/>
    </location>
</feature>
<protein>
    <submittedName>
        <fullName evidence="3">Cellulose binding domain-containing protein</fullName>
    </submittedName>
</protein>
<feature type="chain" id="PRO_5045967261" evidence="1">
    <location>
        <begin position="27"/>
        <end position="143"/>
    </location>
</feature>